<dbReference type="RefSeq" id="XP_044677465.1">
    <property type="nucleotide sequence ID" value="XM_044826871.1"/>
</dbReference>
<dbReference type="Proteomes" id="UP000827133">
    <property type="component" value="Unassembled WGS sequence"/>
</dbReference>
<organism evidence="2 3">
    <name type="scientific">Fusarium musae</name>
    <dbReference type="NCBI Taxonomy" id="1042133"/>
    <lineage>
        <taxon>Eukaryota</taxon>
        <taxon>Fungi</taxon>
        <taxon>Dikarya</taxon>
        <taxon>Ascomycota</taxon>
        <taxon>Pezizomycotina</taxon>
        <taxon>Sordariomycetes</taxon>
        <taxon>Hypocreomycetidae</taxon>
        <taxon>Hypocreales</taxon>
        <taxon>Nectriaceae</taxon>
        <taxon>Fusarium</taxon>
    </lineage>
</organism>
<dbReference type="AlphaFoldDB" id="A0A9P8DAR2"/>
<protein>
    <submittedName>
        <fullName evidence="2">Uncharacterized protein</fullName>
    </submittedName>
</protein>
<keyword evidence="3" id="KW-1185">Reference proteome</keyword>
<accession>A0A9P8DAR2</accession>
<sequence>MASAAFDHSGVNPLNLSSRRIHMEAFFKHLGVWDSAKVKKIRDKCVEKYCHFLDEQGYTTINHEYFEYQVDNLVWHNVLKIGKVSTEANEWPWLETVPAKHDLTIQVSLVYKDWLSRNSSAKGKEEDNEPSQPQQHQVPAAPMTGESSKATQGTRSTAAGGSKSSVAAQSNSNPRPPVIIRCPGGETVYAMSESECGQAAFEDMLPVPGRQRGFKFGRAERGSGDSNASLGIGISAFGSLAGQLLHVHEDMEKLQKQKEEIIEQIESRGGHIEEPKK</sequence>
<comment type="caution">
    <text evidence="2">The sequence shown here is derived from an EMBL/GenBank/DDBJ whole genome shotgun (WGS) entry which is preliminary data.</text>
</comment>
<reference evidence="2" key="1">
    <citation type="journal article" date="2021" name="Mol. Plant Microbe Interact.">
        <title>Telomere to telomere genome assembly of Fusarium musae F31, causal agent of crown rot disease of banana.</title>
        <authorList>
            <person name="Degradi L."/>
            <person name="Tava V."/>
            <person name="Kunova A."/>
            <person name="Cortesi P."/>
            <person name="Saracchi M."/>
            <person name="Pasquali M."/>
        </authorList>
    </citation>
    <scope>NUCLEOTIDE SEQUENCE</scope>
    <source>
        <strain evidence="2">F31</strain>
    </source>
</reference>
<feature type="region of interest" description="Disordered" evidence="1">
    <location>
        <begin position="120"/>
        <end position="180"/>
    </location>
</feature>
<gene>
    <name evidence="2" type="ORF">J7337_009270</name>
</gene>
<dbReference type="EMBL" id="JAHBCI010000007">
    <property type="protein sequence ID" value="KAG9498465.1"/>
    <property type="molecule type" value="Genomic_DNA"/>
</dbReference>
<evidence type="ECO:0000313" key="2">
    <source>
        <dbReference type="EMBL" id="KAG9498465.1"/>
    </source>
</evidence>
<name>A0A9P8DAR2_9HYPO</name>
<proteinExistence type="predicted"/>
<dbReference type="KEGG" id="fmu:J7337_009270"/>
<evidence type="ECO:0000313" key="3">
    <source>
        <dbReference type="Proteomes" id="UP000827133"/>
    </source>
</evidence>
<feature type="compositionally biased region" description="Polar residues" evidence="1">
    <location>
        <begin position="145"/>
        <end position="173"/>
    </location>
</feature>
<dbReference type="GeneID" id="68317126"/>
<evidence type="ECO:0000256" key="1">
    <source>
        <dbReference type="SAM" id="MobiDB-lite"/>
    </source>
</evidence>